<dbReference type="Proteomes" id="UP001230951">
    <property type="component" value="Unassembled WGS sequence"/>
</dbReference>
<evidence type="ECO:0000313" key="4">
    <source>
        <dbReference type="Proteomes" id="UP001242995"/>
    </source>
</evidence>
<keyword evidence="3" id="KW-1185">Reference proteome</keyword>
<gene>
    <name evidence="1" type="ORF">J2S90_004781</name>
    <name evidence="2" type="ORF">J2S93_003432</name>
</gene>
<comment type="caution">
    <text evidence="1">The sequence shown here is derived from an EMBL/GenBank/DDBJ whole genome shotgun (WGS) entry which is preliminary data.</text>
</comment>
<dbReference type="EMBL" id="JAUSTF010000009">
    <property type="protein sequence ID" value="MDQ0181985.1"/>
    <property type="molecule type" value="Genomic_DNA"/>
</dbReference>
<proteinExistence type="predicted"/>
<evidence type="ECO:0000313" key="2">
    <source>
        <dbReference type="EMBL" id="MDQ0181985.1"/>
    </source>
</evidence>
<accession>A0AAW8DN90</accession>
<protein>
    <submittedName>
        <fullName evidence="1">Uncharacterized protein</fullName>
    </submittedName>
</protein>
<dbReference type="AlphaFoldDB" id="A0AAW8DN90"/>
<name>A0AAW8DN90_9MICC</name>
<dbReference type="Proteomes" id="UP001242995">
    <property type="component" value="Unassembled WGS sequence"/>
</dbReference>
<reference evidence="1 3" key="1">
    <citation type="submission" date="2023-07" db="EMBL/GenBank/DDBJ databases">
        <title>Sorghum-associated microbial communities from plants grown in Nebraska, USA.</title>
        <authorList>
            <person name="Schachtman D."/>
        </authorList>
    </citation>
    <scope>NUCLEOTIDE SEQUENCE</scope>
    <source>
        <strain evidence="1">DS1006</strain>
        <strain evidence="2 3">DS1016</strain>
    </source>
</reference>
<evidence type="ECO:0000313" key="1">
    <source>
        <dbReference type="EMBL" id="MDP9907786.1"/>
    </source>
</evidence>
<dbReference type="EMBL" id="JAUSRG010000027">
    <property type="protein sequence ID" value="MDP9907786.1"/>
    <property type="molecule type" value="Genomic_DNA"/>
</dbReference>
<sequence>MVPRSPWRLRVTVQVLGLPWPGRATGTGKRQLQLRLRIDGGAVYGGIEGVRARWTSWGYLVCQ</sequence>
<evidence type="ECO:0000313" key="3">
    <source>
        <dbReference type="Proteomes" id="UP001230951"/>
    </source>
</evidence>
<organism evidence="1 4">
    <name type="scientific">Arthrobacter bambusae</name>
    <dbReference type="NCBI Taxonomy" id="1338426"/>
    <lineage>
        <taxon>Bacteria</taxon>
        <taxon>Bacillati</taxon>
        <taxon>Actinomycetota</taxon>
        <taxon>Actinomycetes</taxon>
        <taxon>Micrococcales</taxon>
        <taxon>Micrococcaceae</taxon>
        <taxon>Arthrobacter</taxon>
    </lineage>
</organism>